<evidence type="ECO:0000313" key="20">
    <source>
        <dbReference type="Proteomes" id="UP000663881"/>
    </source>
</evidence>
<dbReference type="Pfam" id="PF01094">
    <property type="entry name" value="ANF_receptor"/>
    <property type="match status" value="1"/>
</dbReference>
<feature type="transmembrane region" description="Helical" evidence="15">
    <location>
        <begin position="619"/>
        <end position="639"/>
    </location>
</feature>
<evidence type="ECO:0000256" key="16">
    <source>
        <dbReference type="SAM" id="SignalP"/>
    </source>
</evidence>
<dbReference type="EMBL" id="CAJNON010000027">
    <property type="protein sequence ID" value="CAF0815411.1"/>
    <property type="molecule type" value="Genomic_DNA"/>
</dbReference>
<evidence type="ECO:0000313" key="18">
    <source>
        <dbReference type="EMBL" id="CAF0815411.1"/>
    </source>
</evidence>
<evidence type="ECO:0000256" key="4">
    <source>
        <dbReference type="ARBA" id="ARBA00022989"/>
    </source>
</evidence>
<dbReference type="SMART" id="SM00079">
    <property type="entry name" value="PBPe"/>
    <property type="match status" value="1"/>
</dbReference>
<evidence type="ECO:0000256" key="6">
    <source>
        <dbReference type="ARBA" id="ARBA00023065"/>
    </source>
</evidence>
<evidence type="ECO:0000259" key="17">
    <source>
        <dbReference type="SMART" id="SM00079"/>
    </source>
</evidence>
<feature type="domain" description="Ionotropic glutamate receptor C-terminal" evidence="17">
    <location>
        <begin position="466"/>
        <end position="811"/>
    </location>
</feature>
<feature type="region of interest" description="Disordered" evidence="14">
    <location>
        <begin position="918"/>
        <end position="940"/>
    </location>
</feature>
<dbReference type="GO" id="GO:0045211">
    <property type="term" value="C:postsynaptic membrane"/>
    <property type="evidence" value="ECO:0007669"/>
    <property type="project" value="UniProtKB-SubCell"/>
</dbReference>
<evidence type="ECO:0000256" key="7">
    <source>
        <dbReference type="ARBA" id="ARBA00023136"/>
    </source>
</evidence>
<evidence type="ECO:0000256" key="10">
    <source>
        <dbReference type="ARBA" id="ARBA00023257"/>
    </source>
</evidence>
<evidence type="ECO:0000256" key="13">
    <source>
        <dbReference type="ARBA" id="ARBA00034100"/>
    </source>
</evidence>
<proteinExistence type="predicted"/>
<evidence type="ECO:0000256" key="8">
    <source>
        <dbReference type="ARBA" id="ARBA00023170"/>
    </source>
</evidence>
<protein>
    <recommendedName>
        <fullName evidence="17">Ionotropic glutamate receptor C-terminal domain-containing protein</fullName>
    </recommendedName>
</protein>
<dbReference type="Proteomes" id="UP000663881">
    <property type="component" value="Unassembled WGS sequence"/>
</dbReference>
<sequence length="940" mass="103371">MASWWSFRCLWLYFTLGQFNVLYVRTDWPSVDTSNVQLLSVFYNAPNGSDPLVQYVHSLAMFRSAMILAQRYNMTIEGQFIGWQSITTSGDPMRTLGSTCEMTSNSNIVGIVGPSLSRESEIIAPFAAITGIPVISHDSTTPALSDRSTYPTFYRTIPADDTAALAIGQLFIRFNWTSCVVIYQNDAFGQGFQQAISDVFNNYNLTIAETIMFDIATLSIRGDLKSLLINNPTRIVLLWAQVDYATMILQSALDLGVLGPSYTWILSAEVEVSSFDPQWYANLIGMFTMEAVVGNVINAPINTTLLNAAYNMWQMYEPESFPGAANVDYTALFAFDAAWTLVQALVQLCPSSSNNSLSSCISFTNDTFCFNKLFLNTNNLLNTIDSNTFLGVTGPIQFSANTTNRVSGAYFILKNVQSPSNNIQYVPVMSWSNSQNWALYSSTSIIFWPGITLTPPSDSASASGVTFRIAIIESIPFMTVTQTTDSFGNITTTHTGYMPDLINLLQTNMNFTPQLILIPSDSSYNSLVEGVANGLYDMVVADLTVTSARTQLVDFSTSIFDNSMRVIIRQAPDAAIDYLGYLKPFSRTLWLTILGTTIYASILIFLLERQHNEALQDRSHVSAATLSVWYSLATIMAYGPDFNVSTAAGRLLTVGLYILSLILIAAYTANLASDLTIQKSQSSISGIDDIKNGKVAYSRIGIIVDSSIEEYYLQEVSNNKRNFYPLTTIPEIYGKLLDGTIDASIEDAGVLEYATGHVYCNLTLVGADFDSTTYGIPHQKNWIYAKELDVTLLTLREQGLLDNLRAKWFGGGDCSQTDDSSTAMTVESMAGLFLTFGAISILSLLLYVWLKRKVIINYFRAHKRRRTSIITPTSPVIPTSIVTATSPIISTSTVTPTSPVIPTLTVTPILSITTTSTATSTSPVIPTSTEEKYPQQTVVE</sequence>
<dbReference type="PANTHER" id="PTHR18966">
    <property type="entry name" value="IONOTROPIC GLUTAMATE RECEPTOR"/>
    <property type="match status" value="1"/>
</dbReference>
<organism evidence="19 20">
    <name type="scientific">Adineta steineri</name>
    <dbReference type="NCBI Taxonomy" id="433720"/>
    <lineage>
        <taxon>Eukaryota</taxon>
        <taxon>Metazoa</taxon>
        <taxon>Spiralia</taxon>
        <taxon>Gnathifera</taxon>
        <taxon>Rotifera</taxon>
        <taxon>Eurotatoria</taxon>
        <taxon>Bdelloidea</taxon>
        <taxon>Adinetida</taxon>
        <taxon>Adinetidae</taxon>
        <taxon>Adineta</taxon>
    </lineage>
</organism>
<dbReference type="GO" id="GO:0015276">
    <property type="term" value="F:ligand-gated monoatomic ion channel activity"/>
    <property type="evidence" value="ECO:0007669"/>
    <property type="project" value="InterPro"/>
</dbReference>
<keyword evidence="4 15" id="KW-1133">Transmembrane helix</keyword>
<keyword evidence="3 15" id="KW-0812">Transmembrane</keyword>
<dbReference type="InterPro" id="IPR028082">
    <property type="entry name" value="Peripla_BP_I"/>
</dbReference>
<evidence type="ECO:0000256" key="2">
    <source>
        <dbReference type="ARBA" id="ARBA00022448"/>
    </source>
</evidence>
<evidence type="ECO:0000256" key="11">
    <source>
        <dbReference type="ARBA" id="ARBA00023286"/>
    </source>
</evidence>
<evidence type="ECO:0000256" key="9">
    <source>
        <dbReference type="ARBA" id="ARBA00023180"/>
    </source>
</evidence>
<dbReference type="EMBL" id="CAJOAY010001435">
    <property type="protein sequence ID" value="CAF3842889.1"/>
    <property type="molecule type" value="Genomic_DNA"/>
</dbReference>
<keyword evidence="8" id="KW-0675">Receptor</keyword>
<feature type="compositionally biased region" description="Low complexity" evidence="14">
    <location>
        <begin position="918"/>
        <end position="928"/>
    </location>
</feature>
<comment type="caution">
    <text evidence="19">The sequence shown here is derived from an EMBL/GenBank/DDBJ whole genome shotgun (WGS) entry which is preliminary data.</text>
</comment>
<evidence type="ECO:0000256" key="14">
    <source>
        <dbReference type="SAM" id="MobiDB-lite"/>
    </source>
</evidence>
<dbReference type="InterPro" id="IPR001828">
    <property type="entry name" value="ANF_lig-bd_rcpt"/>
</dbReference>
<dbReference type="SUPFAM" id="SSF53850">
    <property type="entry name" value="Periplasmic binding protein-like II"/>
    <property type="match status" value="1"/>
</dbReference>
<keyword evidence="12" id="KW-0407">Ion channel</keyword>
<evidence type="ECO:0000256" key="5">
    <source>
        <dbReference type="ARBA" id="ARBA00023018"/>
    </source>
</evidence>
<evidence type="ECO:0000256" key="15">
    <source>
        <dbReference type="SAM" id="Phobius"/>
    </source>
</evidence>
<dbReference type="Pfam" id="PF10613">
    <property type="entry name" value="Lig_chan-Glu_bd"/>
    <property type="match status" value="1"/>
</dbReference>
<reference evidence="19" key="1">
    <citation type="submission" date="2021-02" db="EMBL/GenBank/DDBJ databases">
        <authorList>
            <person name="Nowell W R."/>
        </authorList>
    </citation>
    <scope>NUCLEOTIDE SEQUENCE</scope>
</reference>
<evidence type="ECO:0000256" key="12">
    <source>
        <dbReference type="ARBA" id="ARBA00023303"/>
    </source>
</evidence>
<keyword evidence="6" id="KW-0406">Ion transport</keyword>
<dbReference type="InterPro" id="IPR000337">
    <property type="entry name" value="GPCR_3"/>
</dbReference>
<evidence type="ECO:0000256" key="1">
    <source>
        <dbReference type="ARBA" id="ARBA00004141"/>
    </source>
</evidence>
<keyword evidence="5" id="KW-0770">Synapse</keyword>
<evidence type="ECO:0000313" key="19">
    <source>
        <dbReference type="EMBL" id="CAF3842889.1"/>
    </source>
</evidence>
<dbReference type="InterPro" id="IPR015683">
    <property type="entry name" value="Ionotropic_Glu_rcpt"/>
</dbReference>
<dbReference type="GO" id="GO:0004930">
    <property type="term" value="F:G protein-coupled receptor activity"/>
    <property type="evidence" value="ECO:0007669"/>
    <property type="project" value="InterPro"/>
</dbReference>
<dbReference type="Pfam" id="PF00060">
    <property type="entry name" value="Lig_chan"/>
    <property type="match status" value="1"/>
</dbReference>
<dbReference type="Gene3D" id="1.10.287.70">
    <property type="match status" value="1"/>
</dbReference>
<feature type="signal peptide" evidence="16">
    <location>
        <begin position="1"/>
        <end position="17"/>
    </location>
</feature>
<feature type="transmembrane region" description="Helical" evidence="15">
    <location>
        <begin position="651"/>
        <end position="672"/>
    </location>
</feature>
<keyword evidence="9" id="KW-0325">Glycoprotein</keyword>
<keyword evidence="2" id="KW-0813">Transport</keyword>
<dbReference type="Gene3D" id="3.40.190.10">
    <property type="entry name" value="Periplasmic binding protein-like II"/>
    <property type="match status" value="3"/>
</dbReference>
<dbReference type="InterPro" id="IPR001320">
    <property type="entry name" value="Iontro_rcpt_C"/>
</dbReference>
<keyword evidence="10" id="KW-0628">Postsynaptic cell membrane</keyword>
<keyword evidence="11" id="KW-1071">Ligand-gated ion channel</keyword>
<keyword evidence="7 15" id="KW-0472">Membrane</keyword>
<evidence type="ECO:0000256" key="3">
    <source>
        <dbReference type="ARBA" id="ARBA00022692"/>
    </source>
</evidence>
<dbReference type="OrthoDB" id="5984008at2759"/>
<accession>A0A819E1L6</accession>
<dbReference type="PRINTS" id="PR00248">
    <property type="entry name" value="GPCRMGR"/>
</dbReference>
<dbReference type="Gene3D" id="3.40.50.2300">
    <property type="match status" value="2"/>
</dbReference>
<dbReference type="InterPro" id="IPR019594">
    <property type="entry name" value="Glu/Gly-bd"/>
</dbReference>
<gene>
    <name evidence="19" type="ORF">OKA104_LOCUS21007</name>
    <name evidence="18" type="ORF">VCS650_LOCUS4780</name>
</gene>
<feature type="transmembrane region" description="Helical" evidence="15">
    <location>
        <begin position="589"/>
        <end position="607"/>
    </location>
</feature>
<name>A0A819E1L6_9BILA</name>
<dbReference type="Proteomes" id="UP000663891">
    <property type="component" value="Unassembled WGS sequence"/>
</dbReference>
<feature type="chain" id="PRO_5035692767" description="Ionotropic glutamate receptor C-terminal domain-containing protein" evidence="16">
    <location>
        <begin position="18"/>
        <end position="940"/>
    </location>
</feature>
<feature type="transmembrane region" description="Helical" evidence="15">
    <location>
        <begin position="830"/>
        <end position="850"/>
    </location>
</feature>
<dbReference type="SUPFAM" id="SSF53822">
    <property type="entry name" value="Periplasmic binding protein-like I"/>
    <property type="match status" value="1"/>
</dbReference>
<dbReference type="AlphaFoldDB" id="A0A819E1L6"/>
<comment type="subcellular location">
    <subcellularLocation>
        <location evidence="1">Membrane</location>
        <topology evidence="1">Multi-pass membrane protein</topology>
    </subcellularLocation>
    <subcellularLocation>
        <location evidence="13">Postsynaptic cell membrane</location>
    </subcellularLocation>
</comment>
<keyword evidence="16" id="KW-0732">Signal</keyword>